<accession>A0AAD3HCT0</accession>
<evidence type="ECO:0000256" key="1">
    <source>
        <dbReference type="SAM" id="MobiDB-lite"/>
    </source>
</evidence>
<feature type="region of interest" description="Disordered" evidence="1">
    <location>
        <begin position="266"/>
        <end position="352"/>
    </location>
</feature>
<dbReference type="InterPro" id="IPR029048">
    <property type="entry name" value="HSP70_C_sf"/>
</dbReference>
<protein>
    <submittedName>
        <fullName evidence="2">Uncharacterized protein</fullName>
    </submittedName>
</protein>
<feature type="compositionally biased region" description="Polar residues" evidence="1">
    <location>
        <begin position="293"/>
        <end position="307"/>
    </location>
</feature>
<feature type="compositionally biased region" description="Polar residues" evidence="1">
    <location>
        <begin position="456"/>
        <end position="472"/>
    </location>
</feature>
<feature type="region of interest" description="Disordered" evidence="1">
    <location>
        <begin position="1099"/>
        <end position="1121"/>
    </location>
</feature>
<evidence type="ECO:0000313" key="3">
    <source>
        <dbReference type="Proteomes" id="UP001054902"/>
    </source>
</evidence>
<dbReference type="Proteomes" id="UP001054902">
    <property type="component" value="Unassembled WGS sequence"/>
</dbReference>
<feature type="compositionally biased region" description="Basic and acidic residues" evidence="1">
    <location>
        <begin position="177"/>
        <end position="190"/>
    </location>
</feature>
<evidence type="ECO:0000313" key="2">
    <source>
        <dbReference type="EMBL" id="GFH58459.1"/>
    </source>
</evidence>
<sequence>MSSTAYSELKRATQSLFDQNLEPTFEAFQYYFPHVIKDEMQFSSVTMKVDWFKHKHIETERQKGIDVTLVPFQRPVTDTATHKKSRKIAANRVSLSPRNEDISNASHRGCNDDVERHVADVALGSVHEGGCDRESMTMQEKDTCCKRKLRKISLDSSTVSFAPRESTEEESIAPNKTEVKESSSESRGNDCNKVLDASLTTLPIKKRKFHMLPSNSTRPLDESESVEAVADLEMQTVSQSQRNSFTVIDEGVLSSFSERRNIEKLRGTLTKSPNEQEAEKGVRPVTPTDDESSLGSRRGQASETQDASVKKRKDHEASNHDQDELGKHQQIRKKTKLRIKISKPHMKKKQLDKISADNSIVNTEAPMKEGPSRTSNACVVSIAASRSKKSETASAGSICSENNIEMAKDDLLDSSFLLRKESANSTLSASGYEKQLGTLINDPMLKSSKDEERNMKATSNHQQKTASSISNSRHARLNADHRTANSNPLTQQHHLQQLMSSYQQAVATYHVDVVHPMISRVEEDTTKHQHIDVQNILQDEAEAENTCNSTSISNPEVLECDDSLKACLGTNTIHVELPSKPIRFLKANDEEGYKKVKEIIEGMVDRGIQQPGIEFYEKYPDLTSKYEKQSLGKGISYFSTRYKAKKDALVGSKDSSSPVEDDASKHHDVKNAALQNETQTQYSFDAAMGLNEERTVPEKMNTSLRSSQLENIYDSDEDYIATLPKERAEIYDMAGRSIQPNHTNTEFQFANKATTATTNSPQRLTAIAEIVRRSKAKKAATEWKQQSISHPQDEARKRLLIPFKKWNDEEEYMKVKEIIEGMMDEGTRHPARKFYKKYPELTSKYEKQSLSRGISRFCTNHTAKKNALLPQNKDSSSPIEDDASKHPHIDDSLKACLGTDPVHVELPSKPIHFTKANDEEGYMKVKRIIEGMVDKGIQQPGIEFYEKYPDLTSKYERKSLTNRISTFSTKYKAKKDALLGRKDSSSTVHDDVSNHQQMEVKDATLQDEGDIQTSCDAAMRLNEQNTMEKSSQLENIHYSDQDYSATLPKEREEDHDIAEKSIQPNHTNTEYQFANKSIEEQDAIMSMIKLSATTTTNSPQQLASTSTAVMNASDDQGDAKSMCDSTNLEQTFKPIHFKKTKDEVGFLKVKEIIHGMMDEGVEDPQKEFFKKHPSFANKYEKRSLQLGVHSFCRNYKTKKANEEKYKQSRILVQEKRELLRVEAENGLENYCHSLKTSISSPEVEGKIQGDDKTKLEGAIDETLQWIDSNHFAEKEEFEEKQKVIEAIAAPLFEYLKALETEKYVDNEEPKSTHQCIDEIASSEQNKPIEIIEFDKFPENKATSLAEWILVEIIKFNSANVRSKCKEYADELIKLGFYDKEMMKNFCTVEIIDSEDFTSFMKLAHRLSLKKWLLEHGASN</sequence>
<dbReference type="Gene3D" id="1.20.1270.10">
    <property type="match status" value="1"/>
</dbReference>
<dbReference type="EMBL" id="BLLK01000062">
    <property type="protein sequence ID" value="GFH58459.1"/>
    <property type="molecule type" value="Genomic_DNA"/>
</dbReference>
<comment type="caution">
    <text evidence="2">The sequence shown here is derived from an EMBL/GenBank/DDBJ whole genome shotgun (WGS) entry which is preliminary data.</text>
</comment>
<feature type="region of interest" description="Disordered" evidence="1">
    <location>
        <begin position="158"/>
        <end position="191"/>
    </location>
</feature>
<feature type="region of interest" description="Disordered" evidence="1">
    <location>
        <begin position="450"/>
        <end position="475"/>
    </location>
</feature>
<name>A0AAD3HCT0_9STRA</name>
<gene>
    <name evidence="2" type="ORF">CTEN210_14935</name>
</gene>
<keyword evidence="3" id="KW-1185">Reference proteome</keyword>
<feature type="compositionally biased region" description="Basic residues" evidence="1">
    <location>
        <begin position="329"/>
        <end position="348"/>
    </location>
</feature>
<feature type="compositionally biased region" description="Polar residues" evidence="1">
    <location>
        <begin position="1099"/>
        <end position="1114"/>
    </location>
</feature>
<organism evidence="2 3">
    <name type="scientific">Chaetoceros tenuissimus</name>
    <dbReference type="NCBI Taxonomy" id="426638"/>
    <lineage>
        <taxon>Eukaryota</taxon>
        <taxon>Sar</taxon>
        <taxon>Stramenopiles</taxon>
        <taxon>Ochrophyta</taxon>
        <taxon>Bacillariophyta</taxon>
        <taxon>Coscinodiscophyceae</taxon>
        <taxon>Chaetocerotophycidae</taxon>
        <taxon>Chaetocerotales</taxon>
        <taxon>Chaetocerotaceae</taxon>
        <taxon>Chaetoceros</taxon>
    </lineage>
</organism>
<dbReference type="SUPFAM" id="SSF100934">
    <property type="entry name" value="Heat shock protein 70kD (HSP70), C-terminal subdomain"/>
    <property type="match status" value="1"/>
</dbReference>
<feature type="region of interest" description="Disordered" evidence="1">
    <location>
        <begin position="865"/>
        <end position="886"/>
    </location>
</feature>
<feature type="compositionally biased region" description="Basic and acidic residues" evidence="1">
    <location>
        <begin position="314"/>
        <end position="327"/>
    </location>
</feature>
<proteinExistence type="predicted"/>
<reference evidence="2 3" key="1">
    <citation type="journal article" date="2021" name="Sci. Rep.">
        <title>The genome of the diatom Chaetoceros tenuissimus carries an ancient integrated fragment of an extant virus.</title>
        <authorList>
            <person name="Hongo Y."/>
            <person name="Kimura K."/>
            <person name="Takaki Y."/>
            <person name="Yoshida Y."/>
            <person name="Baba S."/>
            <person name="Kobayashi G."/>
            <person name="Nagasaki K."/>
            <person name="Hano T."/>
            <person name="Tomaru Y."/>
        </authorList>
    </citation>
    <scope>NUCLEOTIDE SEQUENCE [LARGE SCALE GENOMIC DNA]</scope>
    <source>
        <strain evidence="2 3">NIES-3715</strain>
    </source>
</reference>